<dbReference type="Gene3D" id="2.40.33.20">
    <property type="entry name" value="PK beta-barrel domain-like"/>
    <property type="match status" value="1"/>
</dbReference>
<keyword evidence="3" id="KW-1185">Reference proteome</keyword>
<reference evidence="2 3" key="1">
    <citation type="submission" date="2019-03" db="EMBL/GenBank/DDBJ databases">
        <title>Genomic Encyclopedia of Type Strains, Phase IV (KMG-IV): sequencing the most valuable type-strain genomes for metagenomic binning, comparative biology and taxonomic classification.</title>
        <authorList>
            <person name="Goeker M."/>
        </authorList>
    </citation>
    <scope>NUCLEOTIDE SEQUENCE [LARGE SCALE GENOMIC DNA]</scope>
    <source>
        <strain evidence="2 3">DSM 45765</strain>
    </source>
</reference>
<feature type="domain" description="MOSC" evidence="1">
    <location>
        <begin position="1"/>
        <end position="87"/>
    </location>
</feature>
<accession>A0A4R2R2Y6</accession>
<dbReference type="PANTHER" id="PTHR30212">
    <property type="entry name" value="PROTEIN YIIM"/>
    <property type="match status" value="1"/>
</dbReference>
<name>A0A4R2R2Y6_9PSEU</name>
<dbReference type="GO" id="GO:0003824">
    <property type="term" value="F:catalytic activity"/>
    <property type="evidence" value="ECO:0007669"/>
    <property type="project" value="InterPro"/>
</dbReference>
<evidence type="ECO:0000313" key="3">
    <source>
        <dbReference type="Proteomes" id="UP000294911"/>
    </source>
</evidence>
<evidence type="ECO:0000259" key="1">
    <source>
        <dbReference type="PROSITE" id="PS51340"/>
    </source>
</evidence>
<gene>
    <name evidence="2" type="ORF">EV191_101862</name>
</gene>
<dbReference type="InterPro" id="IPR052353">
    <property type="entry name" value="Benzoxazolinone_Detox_Enz"/>
</dbReference>
<evidence type="ECO:0000313" key="2">
    <source>
        <dbReference type="EMBL" id="TCP56913.1"/>
    </source>
</evidence>
<sequence length="137" mass="15398">MGRRARLPRAILTTDGLAITDALLGERWRIGEVELEVCQPRTPCRTFAGWMGERGWGRRFTERAAPGAYLRVRTPGELAADEPITVLERPNHQVTVGLAFRALTLEPELLPMLLKVPNLPAEIEGKLHRRLSSQHTQ</sequence>
<dbReference type="PANTHER" id="PTHR30212:SF2">
    <property type="entry name" value="PROTEIN YIIM"/>
    <property type="match status" value="1"/>
</dbReference>
<dbReference type="SUPFAM" id="SSF50800">
    <property type="entry name" value="PK beta-barrel domain-like"/>
    <property type="match status" value="1"/>
</dbReference>
<dbReference type="GO" id="GO:0030151">
    <property type="term" value="F:molybdenum ion binding"/>
    <property type="evidence" value="ECO:0007669"/>
    <property type="project" value="InterPro"/>
</dbReference>
<dbReference type="AlphaFoldDB" id="A0A4R2R2Y6"/>
<dbReference type="InterPro" id="IPR005302">
    <property type="entry name" value="MoCF_Sase_C"/>
</dbReference>
<dbReference type="PROSITE" id="PS51340">
    <property type="entry name" value="MOSC"/>
    <property type="match status" value="1"/>
</dbReference>
<dbReference type="InterPro" id="IPR011037">
    <property type="entry name" value="Pyrv_Knase-like_insert_dom_sf"/>
</dbReference>
<comment type="caution">
    <text evidence="2">The sequence shown here is derived from an EMBL/GenBank/DDBJ whole genome shotgun (WGS) entry which is preliminary data.</text>
</comment>
<dbReference type="EMBL" id="SLXQ01000001">
    <property type="protein sequence ID" value="TCP56913.1"/>
    <property type="molecule type" value="Genomic_DNA"/>
</dbReference>
<dbReference type="GO" id="GO:0030170">
    <property type="term" value="F:pyridoxal phosphate binding"/>
    <property type="evidence" value="ECO:0007669"/>
    <property type="project" value="InterPro"/>
</dbReference>
<proteinExistence type="predicted"/>
<dbReference type="Proteomes" id="UP000294911">
    <property type="component" value="Unassembled WGS sequence"/>
</dbReference>
<dbReference type="RefSeq" id="WP_207894381.1">
    <property type="nucleotide sequence ID" value="NZ_SLXQ01000001.1"/>
</dbReference>
<dbReference type="Pfam" id="PF03473">
    <property type="entry name" value="MOSC"/>
    <property type="match status" value="1"/>
</dbReference>
<organism evidence="2 3">
    <name type="scientific">Tamaricihabitans halophyticus</name>
    <dbReference type="NCBI Taxonomy" id="1262583"/>
    <lineage>
        <taxon>Bacteria</taxon>
        <taxon>Bacillati</taxon>
        <taxon>Actinomycetota</taxon>
        <taxon>Actinomycetes</taxon>
        <taxon>Pseudonocardiales</taxon>
        <taxon>Pseudonocardiaceae</taxon>
        <taxon>Tamaricihabitans</taxon>
    </lineage>
</organism>
<protein>
    <submittedName>
        <fullName evidence="2">MOSC domain-containing protein</fullName>
    </submittedName>
</protein>